<proteinExistence type="predicted"/>
<feature type="compositionally biased region" description="Polar residues" evidence="1">
    <location>
        <begin position="31"/>
        <end position="54"/>
    </location>
</feature>
<reference evidence="2 3" key="1">
    <citation type="submission" date="2024-10" db="EMBL/GenBank/DDBJ databases">
        <title>Updated reference genomes for cyclostephanoid diatoms.</title>
        <authorList>
            <person name="Roberts W.R."/>
            <person name="Alverson A.J."/>
        </authorList>
    </citation>
    <scope>NUCLEOTIDE SEQUENCE [LARGE SCALE GENOMIC DNA]</scope>
    <source>
        <strain evidence="2 3">AJA232-27</strain>
    </source>
</reference>
<dbReference type="Proteomes" id="UP001530293">
    <property type="component" value="Unassembled WGS sequence"/>
</dbReference>
<accession>A0ABD3M5V9</accession>
<feature type="region of interest" description="Disordered" evidence="1">
    <location>
        <begin position="160"/>
        <end position="201"/>
    </location>
</feature>
<feature type="region of interest" description="Disordered" evidence="1">
    <location>
        <begin position="101"/>
        <end position="132"/>
    </location>
</feature>
<dbReference type="AlphaFoldDB" id="A0ABD3M5V9"/>
<gene>
    <name evidence="2" type="ORF">ACHAWU_004881</name>
</gene>
<feature type="region of interest" description="Disordered" evidence="1">
    <location>
        <begin position="29"/>
        <end position="65"/>
    </location>
</feature>
<name>A0ABD3M5V9_9STRA</name>
<sequence>MIATTEPEYDDFNRSTQILLRHGFVFKGMPQDQQHPAPTTSRRPSENSQKSRSLSPVGVAPSSRVGEAHVLGRPYSDGVVPLRRVTWDLSDLAGCIPELPFATKQQPPLPQPESSSSSSLSRASNKKLLRRSTVAAADVAKRIVLNQERQELELLRQLHSSSANNDHQTSSQHNEHNIEAPTMQRRKSSRERRALKRRSTATTVNMSNETWVDEILRNESEEKIMPQKNEVPCIVEQLRPYNGYRDDYFLGDVVRSTSHMIIESTPKLALGAVESLHVHDFAWVKRSDGLYTYAILAYRSTCPLTIESSCAVVPSATAASSSEGEEYMYFVVDHIGSTKMVPKSRWHVNVRLIHETSID</sequence>
<evidence type="ECO:0000313" key="3">
    <source>
        <dbReference type="Proteomes" id="UP001530293"/>
    </source>
</evidence>
<protein>
    <submittedName>
        <fullName evidence="2">Uncharacterized protein</fullName>
    </submittedName>
</protein>
<dbReference type="InterPro" id="IPR000773">
    <property type="entry name" value="GM_colony-stim-fac"/>
</dbReference>
<evidence type="ECO:0000313" key="2">
    <source>
        <dbReference type="EMBL" id="KAL3758243.1"/>
    </source>
</evidence>
<feature type="compositionally biased region" description="Low complexity" evidence="1">
    <location>
        <begin position="112"/>
        <end position="123"/>
    </location>
</feature>
<feature type="compositionally biased region" description="Polar residues" evidence="1">
    <location>
        <begin position="160"/>
        <end position="172"/>
    </location>
</feature>
<feature type="compositionally biased region" description="Basic residues" evidence="1">
    <location>
        <begin position="184"/>
        <end position="199"/>
    </location>
</feature>
<comment type="caution">
    <text evidence="2">The sequence shown here is derived from an EMBL/GenBank/DDBJ whole genome shotgun (WGS) entry which is preliminary data.</text>
</comment>
<keyword evidence="3" id="KW-1185">Reference proteome</keyword>
<organism evidence="2 3">
    <name type="scientific">Discostella pseudostelligera</name>
    <dbReference type="NCBI Taxonomy" id="259834"/>
    <lineage>
        <taxon>Eukaryota</taxon>
        <taxon>Sar</taxon>
        <taxon>Stramenopiles</taxon>
        <taxon>Ochrophyta</taxon>
        <taxon>Bacillariophyta</taxon>
        <taxon>Coscinodiscophyceae</taxon>
        <taxon>Thalassiosirophycidae</taxon>
        <taxon>Stephanodiscales</taxon>
        <taxon>Stephanodiscaceae</taxon>
        <taxon>Discostella</taxon>
    </lineage>
</organism>
<dbReference type="EMBL" id="JALLBG020000237">
    <property type="protein sequence ID" value="KAL3758243.1"/>
    <property type="molecule type" value="Genomic_DNA"/>
</dbReference>
<dbReference type="PROSITE" id="PS00702">
    <property type="entry name" value="GM_CSF"/>
    <property type="match status" value="1"/>
</dbReference>
<evidence type="ECO:0000256" key="1">
    <source>
        <dbReference type="SAM" id="MobiDB-lite"/>
    </source>
</evidence>